<sequence>MNINEVTDMLTEEKRVAIATIDSLMADYCTQCLIKSHLRKEESKTAAHHFCIHSCSVGQRIQSLGKYLQ</sequence>
<evidence type="ECO:0000313" key="2">
    <source>
        <dbReference type="Proteomes" id="UP001205609"/>
    </source>
</evidence>
<protein>
    <submittedName>
        <fullName evidence="1">Zinc-finger domain-containing protein</fullName>
    </submittedName>
</protein>
<proteinExistence type="predicted"/>
<name>A0ABT2EYX8_9STAP</name>
<accession>A0ABT2EYX8</accession>
<keyword evidence="1" id="KW-0863">Zinc-finger</keyword>
<dbReference type="Pfam" id="PF10782">
    <property type="entry name" value="zf-C2HCIx2C"/>
    <property type="match status" value="1"/>
</dbReference>
<gene>
    <name evidence="1" type="ORF">NXS11_00830</name>
</gene>
<comment type="caution">
    <text evidence="1">The sequence shown here is derived from an EMBL/GenBank/DDBJ whole genome shotgun (WGS) entry which is preliminary data.</text>
</comment>
<keyword evidence="2" id="KW-1185">Reference proteome</keyword>
<evidence type="ECO:0000313" key="1">
    <source>
        <dbReference type="EMBL" id="MCS4485431.1"/>
    </source>
</evidence>
<dbReference type="GO" id="GO:0008270">
    <property type="term" value="F:zinc ion binding"/>
    <property type="evidence" value="ECO:0007669"/>
    <property type="project" value="UniProtKB-KW"/>
</dbReference>
<dbReference type="InterPro" id="IPR019718">
    <property type="entry name" value="DUF2602"/>
</dbReference>
<keyword evidence="1" id="KW-0479">Metal-binding</keyword>
<dbReference type="EMBL" id="JANUXY010000001">
    <property type="protein sequence ID" value="MCS4485431.1"/>
    <property type="molecule type" value="Genomic_DNA"/>
</dbReference>
<dbReference type="Proteomes" id="UP001205609">
    <property type="component" value="Unassembled WGS sequence"/>
</dbReference>
<reference evidence="1 2" key="1">
    <citation type="journal article" date="2023" name="Int. J. Syst. Evol. Microbiol.">
        <title>Streptococcus sciuri sp. nov., Staphylococcus marylandisciuri sp. nov. and Staphylococcus americanisciuri sp. nov., isolated from faeces of eastern grey squirrel (Sciurus carolinensis).</title>
        <authorList>
            <person name="Volokhov D.V."/>
            <person name="Zagorodnyaya T.A."/>
            <person name="Furtak V.A."/>
            <person name="Nattanmai G."/>
            <person name="Randall L."/>
            <person name="Jose S."/>
            <person name="Gao Y."/>
            <person name="Eisenberg T."/>
            <person name="Delmonte P."/>
            <person name="Blom J."/>
            <person name="Mitchell K.K."/>
        </authorList>
    </citation>
    <scope>NUCLEOTIDE SEQUENCE [LARGE SCALE GENOMIC DNA]</scope>
    <source>
        <strain evidence="1 2">GRT3</strain>
    </source>
</reference>
<keyword evidence="1" id="KW-0862">Zinc</keyword>
<organism evidence="1 2">
    <name type="scientific">Staphylococcus americanisciuri</name>
    <dbReference type="NCBI Taxonomy" id="2973940"/>
    <lineage>
        <taxon>Bacteria</taxon>
        <taxon>Bacillati</taxon>
        <taxon>Bacillota</taxon>
        <taxon>Bacilli</taxon>
        <taxon>Bacillales</taxon>
        <taxon>Staphylococcaceae</taxon>
        <taxon>Staphylococcus</taxon>
    </lineage>
</organism>